<dbReference type="EMBL" id="JAJTJA010000006">
    <property type="protein sequence ID" value="KAH8697824.1"/>
    <property type="molecule type" value="Genomic_DNA"/>
</dbReference>
<dbReference type="Proteomes" id="UP001201262">
    <property type="component" value="Unassembled WGS sequence"/>
</dbReference>
<evidence type="ECO:0008006" key="4">
    <source>
        <dbReference type="Google" id="ProtNLM"/>
    </source>
</evidence>
<protein>
    <recommendedName>
        <fullName evidence="4">IBR domain-containing protein</fullName>
    </recommendedName>
</protein>
<evidence type="ECO:0000313" key="2">
    <source>
        <dbReference type="EMBL" id="KAH8697824.1"/>
    </source>
</evidence>
<gene>
    <name evidence="2" type="ORF">BGW36DRAFT_450569</name>
</gene>
<feature type="region of interest" description="Disordered" evidence="1">
    <location>
        <begin position="120"/>
        <end position="140"/>
    </location>
</feature>
<dbReference type="AlphaFoldDB" id="A0AAD4KWY5"/>
<organism evidence="2 3">
    <name type="scientific">Talaromyces proteolyticus</name>
    <dbReference type="NCBI Taxonomy" id="1131652"/>
    <lineage>
        <taxon>Eukaryota</taxon>
        <taxon>Fungi</taxon>
        <taxon>Dikarya</taxon>
        <taxon>Ascomycota</taxon>
        <taxon>Pezizomycotina</taxon>
        <taxon>Eurotiomycetes</taxon>
        <taxon>Eurotiomycetidae</taxon>
        <taxon>Eurotiales</taxon>
        <taxon>Trichocomaceae</taxon>
        <taxon>Talaromyces</taxon>
        <taxon>Talaromyces sect. Bacilispori</taxon>
    </lineage>
</organism>
<accession>A0AAD4KWY5</accession>
<reference evidence="2" key="1">
    <citation type="submission" date="2021-12" db="EMBL/GenBank/DDBJ databases">
        <title>Convergent genome expansion in fungi linked to evolution of root-endophyte symbiosis.</title>
        <authorList>
            <consortium name="DOE Joint Genome Institute"/>
            <person name="Ke Y.-H."/>
            <person name="Bonito G."/>
            <person name="Liao H.-L."/>
            <person name="Looney B."/>
            <person name="Rojas-Flechas A."/>
            <person name="Nash J."/>
            <person name="Hameed K."/>
            <person name="Schadt C."/>
            <person name="Martin F."/>
            <person name="Crous P.W."/>
            <person name="Miettinen O."/>
            <person name="Magnuson J.K."/>
            <person name="Labbe J."/>
            <person name="Jacobson D."/>
            <person name="Doktycz M.J."/>
            <person name="Veneault-Fourrey C."/>
            <person name="Kuo A."/>
            <person name="Mondo S."/>
            <person name="Calhoun S."/>
            <person name="Riley R."/>
            <person name="Ohm R."/>
            <person name="LaButti K."/>
            <person name="Andreopoulos B."/>
            <person name="Pangilinan J."/>
            <person name="Nolan M."/>
            <person name="Tritt A."/>
            <person name="Clum A."/>
            <person name="Lipzen A."/>
            <person name="Daum C."/>
            <person name="Barry K."/>
            <person name="Grigoriev I.V."/>
            <person name="Vilgalys R."/>
        </authorList>
    </citation>
    <scope>NUCLEOTIDE SEQUENCE</scope>
    <source>
        <strain evidence="2">PMI_201</strain>
    </source>
</reference>
<sequence length="327" mass="37341">MIAMTCVIFPLDLCHDYSTPGSSHCTCFIPWKSSRLSLSDTEKPTELTDMLDPINTLSNQSAENQLDNIIDSYDQRPDRTIPDPDSPSGEEPTLLVEDILKQDEARSFYFDFEESDQDDAKSASSQYSRSIHDRLRSSSKVTEQAQLNGLPAVPPLPSNFAPPNFSIRPLALQHLNYRVSDVTSFSSSFTFKQCKACKHIKEANEVVRFHCSDEYCHNCASNLLLKSTLRTVFTPPHCCGQEISLPLFQPCIDKETELYLRGKYMEYHGKNRTESACAVKGNEELEPSQVIRRNQNITEQERWQQCHICHRLIECKYCRSYSCSRTL</sequence>
<evidence type="ECO:0000256" key="1">
    <source>
        <dbReference type="SAM" id="MobiDB-lite"/>
    </source>
</evidence>
<name>A0AAD4KWY5_9EURO</name>
<proteinExistence type="predicted"/>
<feature type="region of interest" description="Disordered" evidence="1">
    <location>
        <begin position="70"/>
        <end position="92"/>
    </location>
</feature>
<evidence type="ECO:0000313" key="3">
    <source>
        <dbReference type="Proteomes" id="UP001201262"/>
    </source>
</evidence>
<dbReference type="GeneID" id="70252091"/>
<keyword evidence="3" id="KW-1185">Reference proteome</keyword>
<comment type="caution">
    <text evidence="2">The sequence shown here is derived from an EMBL/GenBank/DDBJ whole genome shotgun (WGS) entry which is preliminary data.</text>
</comment>
<dbReference type="RefSeq" id="XP_046072525.1">
    <property type="nucleotide sequence ID" value="XM_046221804.1"/>
</dbReference>
<feature type="compositionally biased region" description="Basic and acidic residues" evidence="1">
    <location>
        <begin position="73"/>
        <end position="82"/>
    </location>
</feature>